<dbReference type="EMBL" id="JAENHL010000008">
    <property type="protein sequence ID" value="MBK1870374.1"/>
    <property type="molecule type" value="Genomic_DNA"/>
</dbReference>
<protein>
    <submittedName>
        <fullName evidence="1">Uncharacterized protein</fullName>
    </submittedName>
</protein>
<proteinExistence type="predicted"/>
<dbReference type="Proteomes" id="UP000616151">
    <property type="component" value="Unassembled WGS sequence"/>
</dbReference>
<name>A0ACC5RCD9_9HYPH</name>
<reference evidence="1" key="1">
    <citation type="submission" date="2021-01" db="EMBL/GenBank/DDBJ databases">
        <authorList>
            <person name="Sun Q."/>
        </authorList>
    </citation>
    <scope>NUCLEOTIDE SEQUENCE</scope>
    <source>
        <strain evidence="1">YIM B02566</strain>
    </source>
</reference>
<evidence type="ECO:0000313" key="2">
    <source>
        <dbReference type="Proteomes" id="UP000616151"/>
    </source>
</evidence>
<keyword evidence="2" id="KW-1185">Reference proteome</keyword>
<comment type="caution">
    <text evidence="1">The sequence shown here is derived from an EMBL/GenBank/DDBJ whole genome shotgun (WGS) entry which is preliminary data.</text>
</comment>
<accession>A0ACC5RCD9</accession>
<evidence type="ECO:0000313" key="1">
    <source>
        <dbReference type="EMBL" id="MBK1870374.1"/>
    </source>
</evidence>
<gene>
    <name evidence="1" type="ORF">JHL16_28680</name>
</gene>
<organism evidence="1 2">
    <name type="scientific">Taklimakanibacter albus</name>
    <dbReference type="NCBI Taxonomy" id="2800327"/>
    <lineage>
        <taxon>Bacteria</taxon>
        <taxon>Pseudomonadati</taxon>
        <taxon>Pseudomonadota</taxon>
        <taxon>Alphaproteobacteria</taxon>
        <taxon>Hyphomicrobiales</taxon>
        <taxon>Aestuariivirgaceae</taxon>
        <taxon>Taklimakanibacter</taxon>
    </lineage>
</organism>
<sequence length="95" mass="10459">MSTHVEHRAIARPPQLSLLSRFTTWLGAGFKTWRAQQIERANIEALTALGPELLDDVGVTIHKAGKPPKSIAICNPHLIAMDSLSMSKPTERGEF</sequence>